<gene>
    <name evidence="1" type="ORF">LRA02_16010</name>
</gene>
<accession>A0A512PNI9</accession>
<reference evidence="1 2" key="1">
    <citation type="submission" date="2019-07" db="EMBL/GenBank/DDBJ databases">
        <title>Whole genome shotgun sequence of Lactobacillus rapi NBRC 109618.</title>
        <authorList>
            <person name="Hosoyama A."/>
            <person name="Uohara A."/>
            <person name="Ohji S."/>
            <person name="Ichikawa N."/>
        </authorList>
    </citation>
    <scope>NUCLEOTIDE SEQUENCE [LARGE SCALE GENOMIC DNA]</scope>
    <source>
        <strain evidence="1 2">NBRC 109618</strain>
    </source>
</reference>
<proteinExistence type="predicted"/>
<dbReference type="AlphaFoldDB" id="A0A512PNI9"/>
<name>A0A512PNI9_9LACO</name>
<dbReference type="STRING" id="1423795.FD12_GL002560"/>
<dbReference type="RefSeq" id="WP_082622201.1">
    <property type="nucleotide sequence ID" value="NZ_BKAM01000031.1"/>
</dbReference>
<protein>
    <submittedName>
        <fullName evidence="1">Type I-E CRISPR-associated protein Cse2/CasB</fullName>
    </submittedName>
</protein>
<dbReference type="Proteomes" id="UP000321569">
    <property type="component" value="Unassembled WGS sequence"/>
</dbReference>
<dbReference type="NCBIfam" id="TIGR02548">
    <property type="entry name" value="casB_cse2"/>
    <property type="match status" value="1"/>
</dbReference>
<dbReference type="InterPro" id="IPR013382">
    <property type="entry name" value="CRISPR-assoc_prot_Cse2"/>
</dbReference>
<dbReference type="Gene3D" id="1.10.520.40">
    <property type="entry name" value="CRISPR-associated protein Cse2"/>
    <property type="match status" value="1"/>
</dbReference>
<evidence type="ECO:0000313" key="2">
    <source>
        <dbReference type="Proteomes" id="UP000321569"/>
    </source>
</evidence>
<comment type="caution">
    <text evidence="1">The sequence shown here is derived from an EMBL/GenBank/DDBJ whole genome shotgun (WGS) entry which is preliminary data.</text>
</comment>
<dbReference type="InterPro" id="IPR038287">
    <property type="entry name" value="Cse2_sf"/>
</dbReference>
<dbReference type="OrthoDB" id="1753036at2"/>
<dbReference type="Pfam" id="PF09485">
    <property type="entry name" value="CRISPR_Cse2"/>
    <property type="match status" value="1"/>
</dbReference>
<sequence>MESTRKIATEMTKSTAGIIKELYGHGNLNKAVLAGVRSASTIASPRAQKVWPFIIERLVKIEQDMELKHEKLLSADGKPTKAEISMYTAIRLYAIHQQGREPFASGASYKAESADGLTLFAALANLRRDETTRAALDRRVQALLGTTNVNSVINSITHLVEILKASTPNQKIDYPRLASDLYLFQTGFRQANQVRLAWGQQYYRFIKQTVTAEGEKTND</sequence>
<dbReference type="EMBL" id="BKAM01000031">
    <property type="protein sequence ID" value="GEP72733.1"/>
    <property type="molecule type" value="Genomic_DNA"/>
</dbReference>
<organism evidence="1 2">
    <name type="scientific">Lentilactobacillus rapi</name>
    <dbReference type="NCBI Taxonomy" id="481723"/>
    <lineage>
        <taxon>Bacteria</taxon>
        <taxon>Bacillati</taxon>
        <taxon>Bacillota</taxon>
        <taxon>Bacilli</taxon>
        <taxon>Lactobacillales</taxon>
        <taxon>Lactobacillaceae</taxon>
        <taxon>Lentilactobacillus</taxon>
    </lineage>
</organism>
<dbReference type="CDD" id="cd09731">
    <property type="entry name" value="Cse2_I-E"/>
    <property type="match status" value="1"/>
</dbReference>
<evidence type="ECO:0000313" key="1">
    <source>
        <dbReference type="EMBL" id="GEP72733.1"/>
    </source>
</evidence>